<name>A0A1I7U8C5_9PELO</name>
<accession>A0A1I7U8C5</accession>
<dbReference type="eggNOG" id="ENOG502R493">
    <property type="taxonomic scope" value="Eukaryota"/>
</dbReference>
<evidence type="ECO:0000313" key="2">
    <source>
        <dbReference type="Proteomes" id="UP000095282"/>
    </source>
</evidence>
<feature type="chain" id="PRO_5009308552" evidence="1">
    <location>
        <begin position="21"/>
        <end position="80"/>
    </location>
</feature>
<organism evidence="2 3">
    <name type="scientific">Caenorhabditis tropicalis</name>
    <dbReference type="NCBI Taxonomy" id="1561998"/>
    <lineage>
        <taxon>Eukaryota</taxon>
        <taxon>Metazoa</taxon>
        <taxon>Ecdysozoa</taxon>
        <taxon>Nematoda</taxon>
        <taxon>Chromadorea</taxon>
        <taxon>Rhabditida</taxon>
        <taxon>Rhabditina</taxon>
        <taxon>Rhabditomorpha</taxon>
        <taxon>Rhabditoidea</taxon>
        <taxon>Rhabditidae</taxon>
        <taxon>Peloderinae</taxon>
        <taxon>Caenorhabditis</taxon>
    </lineage>
</organism>
<protein>
    <submittedName>
        <fullName evidence="3">Secreted protein</fullName>
    </submittedName>
</protein>
<dbReference type="Proteomes" id="UP000095282">
    <property type="component" value="Unplaced"/>
</dbReference>
<feature type="signal peptide" evidence="1">
    <location>
        <begin position="1"/>
        <end position="20"/>
    </location>
</feature>
<reference evidence="3" key="1">
    <citation type="submission" date="2016-11" db="UniProtKB">
        <authorList>
            <consortium name="WormBaseParasite"/>
        </authorList>
    </citation>
    <scope>IDENTIFICATION</scope>
</reference>
<dbReference type="WBParaSite" id="Csp11.Scaffold629.g15886.t1">
    <property type="protein sequence ID" value="Csp11.Scaffold629.g15886.t1"/>
    <property type="gene ID" value="Csp11.Scaffold629.g15886"/>
</dbReference>
<keyword evidence="2" id="KW-1185">Reference proteome</keyword>
<sequence>MRFFVVTLLSFCLLLQLITAEITCNDKGVCTGSGSPAADTRCGGCHSCTFKNCCHVRFTNPYTKCNIPGWRSDEYKVING</sequence>
<proteinExistence type="predicted"/>
<evidence type="ECO:0000256" key="1">
    <source>
        <dbReference type="SAM" id="SignalP"/>
    </source>
</evidence>
<evidence type="ECO:0000313" key="3">
    <source>
        <dbReference type="WBParaSite" id="Csp11.Scaffold629.g15886.t1"/>
    </source>
</evidence>
<keyword evidence="1" id="KW-0732">Signal</keyword>
<dbReference type="AlphaFoldDB" id="A0A1I7U8C5"/>